<comment type="similarity">
    <text evidence="1">Belongs to the glycosyl hydrolase 25 family.</text>
</comment>
<dbReference type="GO" id="GO:0016998">
    <property type="term" value="P:cell wall macromolecule catabolic process"/>
    <property type="evidence" value="ECO:0007669"/>
    <property type="project" value="InterPro"/>
</dbReference>
<sequence>MAIKGIDVSTWQGSIDFKRVKQSGINFVIIRAGYGSALSQKDKWFETNYARAKAAGLHVGAYWYSYAGSAGEAREEARVCKQVLSGKQFDYPIYFDLEEKSQLARGRAFCDSLIRAFCNEMEAGGYFAGFYTSLSAALNYVSPDVRNRYAFWVAQWNSRCTYQGQYGLWQYSSSGSVPGIAGRCDMDLAYVDYPSIIRKGGFNGYGKGTSSAPARKSVDTLAHEVIAGAWGNGEDRLNRLTKTGYDYDAVQARVNELLGIKPKKSIDTLAREVIRGDWGNGKDRVNRLTKAGYDYEAVQKRVNELL</sequence>
<dbReference type="SUPFAM" id="SSF51445">
    <property type="entry name" value="(Trans)glycosidases"/>
    <property type="match status" value="1"/>
</dbReference>
<dbReference type="Gene3D" id="3.20.20.80">
    <property type="entry name" value="Glycosidases"/>
    <property type="match status" value="1"/>
</dbReference>
<proteinExistence type="inferred from homology"/>
<reference evidence="3" key="1">
    <citation type="submission" date="2023-10" db="EMBL/GenBank/DDBJ databases">
        <title>Whole Genome based description of the genera Actinobaculum and Actinotignum reveals a complex phylogenetic relationship within the species included in the genus Actinotignum.</title>
        <authorList>
            <person name="Jensen C.S."/>
            <person name="Dargis R."/>
            <person name="Kemp M."/>
            <person name="Christensen J.J."/>
        </authorList>
    </citation>
    <scope>NUCLEOTIDE SEQUENCE</scope>
    <source>
        <strain evidence="3">SLA_B511</strain>
    </source>
</reference>
<dbReference type="Proteomes" id="UP001281731">
    <property type="component" value="Unassembled WGS sequence"/>
</dbReference>
<dbReference type="PANTHER" id="PTHR34135:SF2">
    <property type="entry name" value="LYSOZYME"/>
    <property type="match status" value="1"/>
</dbReference>
<dbReference type="SMART" id="SM01095">
    <property type="entry name" value="Cpl-7"/>
    <property type="match status" value="2"/>
</dbReference>
<organism evidence="3 4">
    <name type="scientific">Actinotignum urinale</name>
    <dbReference type="NCBI Taxonomy" id="190146"/>
    <lineage>
        <taxon>Bacteria</taxon>
        <taxon>Bacillati</taxon>
        <taxon>Actinomycetota</taxon>
        <taxon>Actinomycetes</taxon>
        <taxon>Actinomycetales</taxon>
        <taxon>Actinomycetaceae</taxon>
        <taxon>Actinotignum</taxon>
    </lineage>
</organism>
<feature type="domain" description="Cpl-7 lysozyme C-terminal" evidence="2">
    <location>
        <begin position="218"/>
        <end position="259"/>
    </location>
</feature>
<protein>
    <submittedName>
        <fullName evidence="3">GH25 family lysozyme</fullName>
    </submittedName>
</protein>
<dbReference type="RefSeq" id="WP_320756368.1">
    <property type="nucleotide sequence ID" value="NZ_JAWNGC010000002.1"/>
</dbReference>
<dbReference type="CDD" id="cd06414">
    <property type="entry name" value="GH25_LytC-like"/>
    <property type="match status" value="1"/>
</dbReference>
<gene>
    <name evidence="3" type="ORF">R6G80_02810</name>
</gene>
<dbReference type="GO" id="GO:0016052">
    <property type="term" value="P:carbohydrate catabolic process"/>
    <property type="evidence" value="ECO:0007669"/>
    <property type="project" value="TreeGrafter"/>
</dbReference>
<evidence type="ECO:0000313" key="4">
    <source>
        <dbReference type="Proteomes" id="UP001281731"/>
    </source>
</evidence>
<dbReference type="GO" id="GO:0009253">
    <property type="term" value="P:peptidoglycan catabolic process"/>
    <property type="evidence" value="ECO:0007669"/>
    <property type="project" value="InterPro"/>
</dbReference>
<evidence type="ECO:0000256" key="1">
    <source>
        <dbReference type="ARBA" id="ARBA00010646"/>
    </source>
</evidence>
<dbReference type="PROSITE" id="PS51904">
    <property type="entry name" value="GLYCOSYL_HYDROL_F25_2"/>
    <property type="match status" value="1"/>
</dbReference>
<dbReference type="Pfam" id="PF08230">
    <property type="entry name" value="CW_7"/>
    <property type="match status" value="2"/>
</dbReference>
<evidence type="ECO:0000259" key="2">
    <source>
        <dbReference type="SMART" id="SM01095"/>
    </source>
</evidence>
<dbReference type="EMBL" id="JAWNGC010000002">
    <property type="protein sequence ID" value="MDY5154658.1"/>
    <property type="molecule type" value="Genomic_DNA"/>
</dbReference>
<dbReference type="InterPro" id="IPR002053">
    <property type="entry name" value="Glyco_hydro_25"/>
</dbReference>
<dbReference type="Pfam" id="PF01183">
    <property type="entry name" value="Glyco_hydro_25"/>
    <property type="match status" value="1"/>
</dbReference>
<dbReference type="InterPro" id="IPR013168">
    <property type="entry name" value="Cpl_7_lyso_C"/>
</dbReference>
<dbReference type="AlphaFoldDB" id="A0AAW9HUB2"/>
<comment type="caution">
    <text evidence="3">The sequence shown here is derived from an EMBL/GenBank/DDBJ whole genome shotgun (WGS) entry which is preliminary data.</text>
</comment>
<name>A0AAW9HUB2_9ACTO</name>
<dbReference type="InterPro" id="IPR017853">
    <property type="entry name" value="GH"/>
</dbReference>
<evidence type="ECO:0000313" key="3">
    <source>
        <dbReference type="EMBL" id="MDY5154658.1"/>
    </source>
</evidence>
<dbReference type="PANTHER" id="PTHR34135">
    <property type="entry name" value="LYSOZYME"/>
    <property type="match status" value="1"/>
</dbReference>
<feature type="domain" description="Cpl-7 lysozyme C-terminal" evidence="2">
    <location>
        <begin position="266"/>
        <end position="306"/>
    </location>
</feature>
<dbReference type="GO" id="GO:0003796">
    <property type="term" value="F:lysozyme activity"/>
    <property type="evidence" value="ECO:0007669"/>
    <property type="project" value="InterPro"/>
</dbReference>
<accession>A0AAW9HUB2</accession>